<accession>A0A4R1KRS9</accession>
<dbReference type="PROSITE" id="PS51257">
    <property type="entry name" value="PROKAR_LIPOPROTEIN"/>
    <property type="match status" value="1"/>
</dbReference>
<evidence type="ECO:0000313" key="1">
    <source>
        <dbReference type="EMBL" id="TCK67756.1"/>
    </source>
</evidence>
<comment type="caution">
    <text evidence="1">The sequence shown here is derived from an EMBL/GenBank/DDBJ whole genome shotgun (WGS) entry which is preliminary data.</text>
</comment>
<keyword evidence="2" id="KW-1185">Reference proteome</keyword>
<evidence type="ECO:0008006" key="3">
    <source>
        <dbReference type="Google" id="ProtNLM"/>
    </source>
</evidence>
<dbReference type="RefSeq" id="WP_132704796.1">
    <property type="nucleotide sequence ID" value="NZ_SMGI01000002.1"/>
</dbReference>
<protein>
    <recommendedName>
        <fullName evidence="3">Lipoprotein</fullName>
    </recommendedName>
</protein>
<gene>
    <name evidence="1" type="ORF">DFQ05_1537</name>
</gene>
<name>A0A4R1KRS9_9FLAO</name>
<proteinExistence type="predicted"/>
<sequence>MKFISNYTYKLVLFIFCVTIVYSCRTVKEGKESKSEISLSKDCLSSLNLGDYQVSEEYVLIVKQFLSKNECGKEALDFSRKALKALNDGTIRQISLECLNKYFDMSEKSPFGISFGGVFSCEY</sequence>
<organism evidence="1 2">
    <name type="scientific">Winogradskyella wandonensis</name>
    <dbReference type="NCBI Taxonomy" id="1442586"/>
    <lineage>
        <taxon>Bacteria</taxon>
        <taxon>Pseudomonadati</taxon>
        <taxon>Bacteroidota</taxon>
        <taxon>Flavobacteriia</taxon>
        <taxon>Flavobacteriales</taxon>
        <taxon>Flavobacteriaceae</taxon>
        <taxon>Winogradskyella</taxon>
    </lineage>
</organism>
<evidence type="ECO:0000313" key="2">
    <source>
        <dbReference type="Proteomes" id="UP000295714"/>
    </source>
</evidence>
<dbReference type="AlphaFoldDB" id="A0A4R1KRS9"/>
<reference evidence="1 2" key="1">
    <citation type="journal article" date="2015" name="Stand. Genomic Sci.">
        <title>Genomic Encyclopedia of Bacterial and Archaeal Type Strains, Phase III: the genomes of soil and plant-associated and newly described type strains.</title>
        <authorList>
            <person name="Whitman W.B."/>
            <person name="Woyke T."/>
            <person name="Klenk H.P."/>
            <person name="Zhou Y."/>
            <person name="Lilburn T.G."/>
            <person name="Beck B.J."/>
            <person name="De Vos P."/>
            <person name="Vandamme P."/>
            <person name="Eisen J.A."/>
            <person name="Garrity G."/>
            <person name="Hugenholtz P."/>
            <person name="Kyrpides N.C."/>
        </authorList>
    </citation>
    <scope>NUCLEOTIDE SEQUENCE [LARGE SCALE GENOMIC DNA]</scope>
    <source>
        <strain evidence="1 2">CECT 8445</strain>
    </source>
</reference>
<dbReference type="EMBL" id="SMGI01000002">
    <property type="protein sequence ID" value="TCK67756.1"/>
    <property type="molecule type" value="Genomic_DNA"/>
</dbReference>
<dbReference type="Proteomes" id="UP000295714">
    <property type="component" value="Unassembled WGS sequence"/>
</dbReference>